<proteinExistence type="predicted"/>
<accession>A0ABD3M8R6</accession>
<organism evidence="2 3">
    <name type="scientific">Discostella pseudostelligera</name>
    <dbReference type="NCBI Taxonomy" id="259834"/>
    <lineage>
        <taxon>Eukaryota</taxon>
        <taxon>Sar</taxon>
        <taxon>Stramenopiles</taxon>
        <taxon>Ochrophyta</taxon>
        <taxon>Bacillariophyta</taxon>
        <taxon>Coscinodiscophyceae</taxon>
        <taxon>Thalassiosirophycidae</taxon>
        <taxon>Stephanodiscales</taxon>
        <taxon>Stephanodiscaceae</taxon>
        <taxon>Discostella</taxon>
    </lineage>
</organism>
<dbReference type="PANTHER" id="PTHR14614">
    <property type="entry name" value="HEPATOCELLULAR CARCINOMA-ASSOCIATED ANTIGEN"/>
    <property type="match status" value="1"/>
</dbReference>
<dbReference type="EMBL" id="JALLBG020000206">
    <property type="protein sequence ID" value="KAL3759293.1"/>
    <property type="molecule type" value="Genomic_DNA"/>
</dbReference>
<dbReference type="PANTHER" id="PTHR14614:SF109">
    <property type="entry name" value="RIBOSOMAL LYSINE N-METHYLTRANSFERASE 5"/>
    <property type="match status" value="1"/>
</dbReference>
<keyword evidence="3" id="KW-1185">Reference proteome</keyword>
<sequence length="409" mass="45227">MTTASNVDIDFLPKYAWQDEATSTSTSSNDIEDEVDAETPFQQLMNRGNFLRQLRLLALADESERQHSTTTNHKSGNHRTTTIAHSGFNEEKKDDDEDNNYSQYEEEDEQPLQEDVIHTLLTTNETMLDYNSYLVHQRYYDDLKHVDVNYIDYGHIGKNNNCDIGGGVSSFAEASGGGEDGGGGRLVVEQRKSLGKGGLCWDAAFVLGEHVIHQAEEWNHGVEKKTTTAPLRVVELGAGTGLCGMMVAKAIQCHVEITDLPELCDLMSANVERNFGSGDNDGTTTSTPTITPGVDNNDQKSMGTISSRVLRWGIESDYQGAPYDCIIGADIVTNLYDPVALAQTIHALSGPNTSIYISGKARLDKPHEEFDVEMQRLFKSVKKIRTDDIHSRLKSPNVFIIVAEGKRSM</sequence>
<dbReference type="AlphaFoldDB" id="A0ABD3M8R6"/>
<feature type="compositionally biased region" description="Low complexity" evidence="1">
    <location>
        <begin position="276"/>
        <end position="293"/>
    </location>
</feature>
<reference evidence="2 3" key="1">
    <citation type="submission" date="2024-10" db="EMBL/GenBank/DDBJ databases">
        <title>Updated reference genomes for cyclostephanoid diatoms.</title>
        <authorList>
            <person name="Roberts W.R."/>
            <person name="Alverson A.J."/>
        </authorList>
    </citation>
    <scope>NUCLEOTIDE SEQUENCE [LARGE SCALE GENOMIC DNA]</scope>
    <source>
        <strain evidence="2 3">AJA232-27</strain>
    </source>
</reference>
<feature type="compositionally biased region" description="Acidic residues" evidence="1">
    <location>
        <begin position="93"/>
        <end position="111"/>
    </location>
</feature>
<dbReference type="Gene3D" id="3.40.50.150">
    <property type="entry name" value="Vaccinia Virus protein VP39"/>
    <property type="match status" value="1"/>
</dbReference>
<dbReference type="Proteomes" id="UP001530293">
    <property type="component" value="Unassembled WGS sequence"/>
</dbReference>
<evidence type="ECO:0000313" key="3">
    <source>
        <dbReference type="Proteomes" id="UP001530293"/>
    </source>
</evidence>
<name>A0ABD3M8R6_9STRA</name>
<gene>
    <name evidence="2" type="ORF">ACHAWU_002094</name>
</gene>
<comment type="caution">
    <text evidence="2">The sequence shown here is derived from an EMBL/GenBank/DDBJ whole genome shotgun (WGS) entry which is preliminary data.</text>
</comment>
<dbReference type="SUPFAM" id="SSF53335">
    <property type="entry name" value="S-adenosyl-L-methionine-dependent methyltransferases"/>
    <property type="match status" value="1"/>
</dbReference>
<feature type="region of interest" description="Disordered" evidence="1">
    <location>
        <begin position="275"/>
        <end position="298"/>
    </location>
</feature>
<dbReference type="InterPro" id="IPR019410">
    <property type="entry name" value="Methyltransf_16"/>
</dbReference>
<dbReference type="InterPro" id="IPR029063">
    <property type="entry name" value="SAM-dependent_MTases_sf"/>
</dbReference>
<protein>
    <submittedName>
        <fullName evidence="2">Uncharacterized protein</fullName>
    </submittedName>
</protein>
<dbReference type="Pfam" id="PF10294">
    <property type="entry name" value="Methyltransf_16"/>
    <property type="match status" value="2"/>
</dbReference>
<feature type="region of interest" description="Disordered" evidence="1">
    <location>
        <begin position="62"/>
        <end position="111"/>
    </location>
</feature>
<evidence type="ECO:0000256" key="1">
    <source>
        <dbReference type="SAM" id="MobiDB-lite"/>
    </source>
</evidence>
<evidence type="ECO:0000313" key="2">
    <source>
        <dbReference type="EMBL" id="KAL3759293.1"/>
    </source>
</evidence>
<feature type="compositionally biased region" description="Polar residues" evidence="1">
    <location>
        <begin position="68"/>
        <end position="84"/>
    </location>
</feature>